<evidence type="ECO:0000313" key="3">
    <source>
        <dbReference type="Proteomes" id="UP000593735"/>
    </source>
</evidence>
<keyword evidence="3" id="KW-1185">Reference proteome</keyword>
<reference evidence="2 3" key="1">
    <citation type="submission" date="2020-10" db="EMBL/GenBank/DDBJ databases">
        <title>Olsenella immobilis sp.nov., isolated from the mud in a fermentation cellar used for the production of Chinese strong-flavoured liquor.</title>
        <authorList>
            <person name="Lu L."/>
        </authorList>
    </citation>
    <scope>NUCLEOTIDE SEQUENCE [LARGE SCALE GENOMIC DNA]</scope>
    <source>
        <strain evidence="2 3">LZLJ-2</strain>
    </source>
</reference>
<evidence type="ECO:0000256" key="1">
    <source>
        <dbReference type="SAM" id="MobiDB-lite"/>
    </source>
</evidence>
<dbReference type="KEGG" id="tio:INP52_03245"/>
<accession>A0A7S7M9S5</accession>
<feature type="compositionally biased region" description="Basic and acidic residues" evidence="1">
    <location>
        <begin position="32"/>
        <end position="50"/>
    </location>
</feature>
<proteinExistence type="predicted"/>
<dbReference type="RefSeq" id="WP_194372361.1">
    <property type="nucleotide sequence ID" value="NZ_CP063767.1"/>
</dbReference>
<name>A0A7S7M9S5_9ACTN</name>
<gene>
    <name evidence="2" type="ORF">INP52_03245</name>
</gene>
<feature type="compositionally biased region" description="Acidic residues" evidence="1">
    <location>
        <begin position="51"/>
        <end position="68"/>
    </location>
</feature>
<feature type="region of interest" description="Disordered" evidence="1">
    <location>
        <begin position="30"/>
        <end position="68"/>
    </location>
</feature>
<protein>
    <submittedName>
        <fullName evidence="2">Uncharacterized protein</fullName>
    </submittedName>
</protein>
<dbReference type="Proteomes" id="UP000593735">
    <property type="component" value="Chromosome"/>
</dbReference>
<organism evidence="2 3">
    <name type="scientific">Thermophilibacter immobilis</name>
    <dbReference type="NCBI Taxonomy" id="2779519"/>
    <lineage>
        <taxon>Bacteria</taxon>
        <taxon>Bacillati</taxon>
        <taxon>Actinomycetota</taxon>
        <taxon>Coriobacteriia</taxon>
        <taxon>Coriobacteriales</taxon>
        <taxon>Atopobiaceae</taxon>
        <taxon>Thermophilibacter</taxon>
    </lineage>
</organism>
<evidence type="ECO:0000313" key="2">
    <source>
        <dbReference type="EMBL" id="QOY61228.1"/>
    </source>
</evidence>
<sequence length="68" mass="7489">MRPPADKPDPEIASSELVWMVDGRACSLGRAVSERRPWLEESTGVRREPVPDDGDGSAEDDGEPLVWL</sequence>
<dbReference type="EMBL" id="CP063767">
    <property type="protein sequence ID" value="QOY61228.1"/>
    <property type="molecule type" value="Genomic_DNA"/>
</dbReference>
<dbReference type="AlphaFoldDB" id="A0A7S7M9S5"/>